<sequence length="351" mass="38435">MKRLIIFLLAVLLLVASGCAKKTTRYQAEFLSLFDTVTTVVGYSESKEEFTALAGRIKDKLTEYHRLFDIYHSYEGVNNIKTINDNAGKAPVKVGRELISMLLFAKKQYYATDGKTNIALGPVLAIWHEYREKGISDPLGAEIPPRELLEQAAGHTDIGGIIIDTKASTVYLSDPGMRLDVGAVAKGYAAERTARYFEDEGVSSLLLSVGGNVRAIGGKPGKNGMEPWNIGIKNPDKESKDTELCSVLISGYSVVSSGSYERYYTVDGTRYNHIIDPSTLMPASHFKDVTIICRDSGIADALSTAVFIMPLEMGKKFIEGIDGVEALWVTGTGELVYSKGFKSFLKVDNEK</sequence>
<evidence type="ECO:0000256" key="4">
    <source>
        <dbReference type="ARBA" id="ARBA00022679"/>
    </source>
</evidence>
<dbReference type="GO" id="GO:0016740">
    <property type="term" value="F:transferase activity"/>
    <property type="evidence" value="ECO:0007669"/>
    <property type="project" value="UniProtKB-UniRule"/>
</dbReference>
<dbReference type="RefSeq" id="WP_132015362.1">
    <property type="nucleotide sequence ID" value="NZ_SLUN01000021.1"/>
</dbReference>
<dbReference type="OrthoDB" id="9778595at2"/>
<dbReference type="PANTHER" id="PTHR30040:SF2">
    <property type="entry name" value="FAD:PROTEIN FMN TRANSFERASE"/>
    <property type="match status" value="1"/>
</dbReference>
<feature type="signal peptide" evidence="12">
    <location>
        <begin position="1"/>
        <end position="22"/>
    </location>
</feature>
<evidence type="ECO:0000256" key="11">
    <source>
        <dbReference type="PIRSR" id="PIRSR006268-2"/>
    </source>
</evidence>
<dbReference type="EC" id="2.7.1.180" evidence="1 10"/>
<dbReference type="SUPFAM" id="SSF143631">
    <property type="entry name" value="ApbE-like"/>
    <property type="match status" value="1"/>
</dbReference>
<evidence type="ECO:0000256" key="10">
    <source>
        <dbReference type="PIRNR" id="PIRNR006268"/>
    </source>
</evidence>
<dbReference type="GO" id="GO:0005886">
    <property type="term" value="C:plasma membrane"/>
    <property type="evidence" value="ECO:0007669"/>
    <property type="project" value="UniProtKB-SubCell"/>
</dbReference>
<comment type="catalytic activity">
    <reaction evidence="9 10 12">
        <text>L-threonyl-[protein] + FAD = FMN-L-threonyl-[protein] + AMP + H(+)</text>
        <dbReference type="Rhea" id="RHEA:36847"/>
        <dbReference type="Rhea" id="RHEA-COMP:11060"/>
        <dbReference type="Rhea" id="RHEA-COMP:11061"/>
        <dbReference type="ChEBI" id="CHEBI:15378"/>
        <dbReference type="ChEBI" id="CHEBI:30013"/>
        <dbReference type="ChEBI" id="CHEBI:57692"/>
        <dbReference type="ChEBI" id="CHEBI:74257"/>
        <dbReference type="ChEBI" id="CHEBI:456215"/>
        <dbReference type="EC" id="2.7.1.180"/>
    </reaction>
</comment>
<comment type="function">
    <text evidence="12">Flavin transferase that catalyzes the transfer of the FMN moiety of FAD and its covalent binding to the hydroxyl group of a threonine residue in a target flavoprotein.</text>
</comment>
<dbReference type="GO" id="GO:0046872">
    <property type="term" value="F:metal ion binding"/>
    <property type="evidence" value="ECO:0007669"/>
    <property type="project" value="UniProtKB-UniRule"/>
</dbReference>
<evidence type="ECO:0000256" key="2">
    <source>
        <dbReference type="ARBA" id="ARBA00016337"/>
    </source>
</evidence>
<dbReference type="InterPro" id="IPR024932">
    <property type="entry name" value="ApbE"/>
</dbReference>
<keyword evidence="12" id="KW-1003">Cell membrane</keyword>
<organism evidence="13 14">
    <name type="scientific">Hydrogenispora ethanolica</name>
    <dbReference type="NCBI Taxonomy" id="1082276"/>
    <lineage>
        <taxon>Bacteria</taxon>
        <taxon>Bacillati</taxon>
        <taxon>Bacillota</taxon>
        <taxon>Hydrogenispora</taxon>
    </lineage>
</organism>
<reference evidence="13 14" key="1">
    <citation type="submission" date="2019-03" db="EMBL/GenBank/DDBJ databases">
        <title>Genomic Encyclopedia of Type Strains, Phase IV (KMG-IV): sequencing the most valuable type-strain genomes for metagenomic binning, comparative biology and taxonomic classification.</title>
        <authorList>
            <person name="Goeker M."/>
        </authorList>
    </citation>
    <scope>NUCLEOTIDE SEQUENCE [LARGE SCALE GENOMIC DNA]</scope>
    <source>
        <strain evidence="13 14">LX-B</strain>
    </source>
</reference>
<feature type="chain" id="PRO_5020815390" description="FAD:protein FMN transferase" evidence="12">
    <location>
        <begin position="23"/>
        <end position="351"/>
    </location>
</feature>
<dbReference type="Proteomes" id="UP000295008">
    <property type="component" value="Unassembled WGS sequence"/>
</dbReference>
<keyword evidence="6 10" id="KW-0274">FAD</keyword>
<feature type="binding site" evidence="11">
    <location>
        <position position="183"/>
    </location>
    <ligand>
        <name>Mg(2+)</name>
        <dbReference type="ChEBI" id="CHEBI:18420"/>
    </ligand>
</feature>
<comment type="similarity">
    <text evidence="10 12">Belongs to the ApbE family.</text>
</comment>
<proteinExistence type="inferred from homology"/>
<comment type="subcellular location">
    <subcellularLocation>
        <location evidence="12">Cell inner membrane</location>
        <topology evidence="12">Lipid-anchor</topology>
        <orientation evidence="12">Periplasmic side</orientation>
    </subcellularLocation>
</comment>
<evidence type="ECO:0000256" key="3">
    <source>
        <dbReference type="ARBA" id="ARBA00022630"/>
    </source>
</evidence>
<evidence type="ECO:0000313" key="14">
    <source>
        <dbReference type="Proteomes" id="UP000295008"/>
    </source>
</evidence>
<dbReference type="PROSITE" id="PS51257">
    <property type="entry name" value="PROKAR_LIPOPROTEIN"/>
    <property type="match status" value="1"/>
</dbReference>
<keyword evidence="14" id="KW-1185">Reference proteome</keyword>
<protein>
    <recommendedName>
        <fullName evidence="2 10">FAD:protein FMN transferase</fullName>
        <ecNumber evidence="1 10">2.7.1.180</ecNumber>
    </recommendedName>
    <alternativeName>
        <fullName evidence="8 10">Flavin transferase</fullName>
    </alternativeName>
</protein>
<keyword evidence="12" id="KW-0997">Cell inner membrane</keyword>
<feature type="binding site" evidence="11">
    <location>
        <position position="304"/>
    </location>
    <ligand>
        <name>Mg(2+)</name>
        <dbReference type="ChEBI" id="CHEBI:18420"/>
    </ligand>
</feature>
<evidence type="ECO:0000256" key="9">
    <source>
        <dbReference type="ARBA" id="ARBA00048540"/>
    </source>
</evidence>
<dbReference type="PANTHER" id="PTHR30040">
    <property type="entry name" value="THIAMINE BIOSYNTHESIS LIPOPROTEIN APBE"/>
    <property type="match status" value="1"/>
</dbReference>
<dbReference type="Gene3D" id="3.10.520.10">
    <property type="entry name" value="ApbE-like domains"/>
    <property type="match status" value="1"/>
</dbReference>
<name>A0A4R1RC04_HYDET</name>
<keyword evidence="3 10" id="KW-0285">Flavoprotein</keyword>
<evidence type="ECO:0000256" key="5">
    <source>
        <dbReference type="ARBA" id="ARBA00022723"/>
    </source>
</evidence>
<keyword evidence="4 10" id="KW-0808">Transferase</keyword>
<dbReference type="AlphaFoldDB" id="A0A4R1RC04"/>
<keyword evidence="5 10" id="KW-0479">Metal-binding</keyword>
<dbReference type="EMBL" id="SLUN01000021">
    <property type="protein sequence ID" value="TCL63318.1"/>
    <property type="molecule type" value="Genomic_DNA"/>
</dbReference>
<evidence type="ECO:0000256" key="1">
    <source>
        <dbReference type="ARBA" id="ARBA00011955"/>
    </source>
</evidence>
<dbReference type="PIRSF" id="PIRSF006268">
    <property type="entry name" value="ApbE"/>
    <property type="match status" value="1"/>
</dbReference>
<evidence type="ECO:0000256" key="7">
    <source>
        <dbReference type="ARBA" id="ARBA00022842"/>
    </source>
</evidence>
<evidence type="ECO:0000256" key="8">
    <source>
        <dbReference type="ARBA" id="ARBA00031306"/>
    </source>
</evidence>
<keyword evidence="12" id="KW-0472">Membrane</keyword>
<keyword evidence="12 13" id="KW-0449">Lipoprotein</keyword>
<dbReference type="InterPro" id="IPR003374">
    <property type="entry name" value="ApbE-like_sf"/>
</dbReference>
<comment type="cofactor">
    <cofactor evidence="11">
        <name>Mg(2+)</name>
        <dbReference type="ChEBI" id="CHEBI:18420"/>
    </cofactor>
    <cofactor evidence="11">
        <name>Mn(2+)</name>
        <dbReference type="ChEBI" id="CHEBI:29035"/>
    </cofactor>
    <text evidence="11">Magnesium. Can also use manganese.</text>
</comment>
<accession>A0A4R1RC04</accession>
<gene>
    <name evidence="13" type="ORF">EDC14_102136</name>
</gene>
<keyword evidence="7 10" id="KW-0460">Magnesium</keyword>
<keyword evidence="12" id="KW-0732">Signal</keyword>
<feature type="binding site" evidence="11">
    <location>
        <position position="300"/>
    </location>
    <ligand>
        <name>Mg(2+)</name>
        <dbReference type="ChEBI" id="CHEBI:18420"/>
    </ligand>
</feature>
<dbReference type="Pfam" id="PF02424">
    <property type="entry name" value="ApbE"/>
    <property type="match status" value="1"/>
</dbReference>
<evidence type="ECO:0000256" key="6">
    <source>
        <dbReference type="ARBA" id="ARBA00022827"/>
    </source>
</evidence>
<comment type="caution">
    <text evidence="13">The sequence shown here is derived from an EMBL/GenBank/DDBJ whole genome shotgun (WGS) entry which is preliminary data.</text>
</comment>
<evidence type="ECO:0000313" key="13">
    <source>
        <dbReference type="EMBL" id="TCL63318.1"/>
    </source>
</evidence>
<evidence type="ECO:0000256" key="12">
    <source>
        <dbReference type="RuleBase" id="RU363002"/>
    </source>
</evidence>